<organism evidence="2 3">
    <name type="scientific">Lacisediminihabitans changchengi</name>
    <dbReference type="NCBI Taxonomy" id="2787634"/>
    <lineage>
        <taxon>Bacteria</taxon>
        <taxon>Bacillati</taxon>
        <taxon>Actinomycetota</taxon>
        <taxon>Actinomycetes</taxon>
        <taxon>Micrococcales</taxon>
        <taxon>Microbacteriaceae</taxon>
        <taxon>Lacisediminihabitans</taxon>
    </lineage>
</organism>
<sequence>MTFELRTYRSTPGRIDSLLARFRDHTDAIFATHGMVSLGYWVSDSDADTLIYVLRHDGDPALNWAAFQADPAWQAAKATSIEGGEIVADIQSIMMSPTDFSRAM</sequence>
<dbReference type="Gene3D" id="3.30.70.100">
    <property type="match status" value="1"/>
</dbReference>
<evidence type="ECO:0000313" key="3">
    <source>
        <dbReference type="Proteomes" id="UP000636458"/>
    </source>
</evidence>
<evidence type="ECO:0000313" key="2">
    <source>
        <dbReference type="EMBL" id="MBK4349051.1"/>
    </source>
</evidence>
<keyword evidence="3" id="KW-1185">Reference proteome</keyword>
<comment type="caution">
    <text evidence="2">The sequence shown here is derived from an EMBL/GenBank/DDBJ whole genome shotgun (WGS) entry which is preliminary data.</text>
</comment>
<dbReference type="InterPro" id="IPR011008">
    <property type="entry name" value="Dimeric_a/b-barrel"/>
</dbReference>
<gene>
    <name evidence="2" type="ORF">IV501_15585</name>
</gene>
<feature type="domain" description="NIPSNAP" evidence="1">
    <location>
        <begin position="3"/>
        <end position="102"/>
    </location>
</feature>
<dbReference type="EMBL" id="JAEPES010000006">
    <property type="protein sequence ID" value="MBK4349051.1"/>
    <property type="molecule type" value="Genomic_DNA"/>
</dbReference>
<accession>A0A934W4K1</accession>
<proteinExistence type="predicted"/>
<protein>
    <submittedName>
        <fullName evidence="2">NIPSNAP family protein</fullName>
    </submittedName>
</protein>
<dbReference type="SUPFAM" id="SSF54909">
    <property type="entry name" value="Dimeric alpha+beta barrel"/>
    <property type="match status" value="1"/>
</dbReference>
<name>A0A934W4K1_9MICO</name>
<dbReference type="Proteomes" id="UP000636458">
    <property type="component" value="Unassembled WGS sequence"/>
</dbReference>
<dbReference type="InterPro" id="IPR012577">
    <property type="entry name" value="NIPSNAP"/>
</dbReference>
<dbReference type="Pfam" id="PF07978">
    <property type="entry name" value="NIPSNAP"/>
    <property type="match status" value="1"/>
</dbReference>
<reference evidence="2" key="1">
    <citation type="submission" date="2021-01" db="EMBL/GenBank/DDBJ databases">
        <title>Lacisediminihabitans sp. nov. strain G11-30, isolated from Antarctic Soil.</title>
        <authorList>
            <person name="Li J."/>
        </authorList>
    </citation>
    <scope>NUCLEOTIDE SEQUENCE</scope>
    <source>
        <strain evidence="2">G11-30</strain>
    </source>
</reference>
<evidence type="ECO:0000259" key="1">
    <source>
        <dbReference type="Pfam" id="PF07978"/>
    </source>
</evidence>
<dbReference type="AlphaFoldDB" id="A0A934W4K1"/>
<dbReference type="RefSeq" id="WP_200557244.1">
    <property type="nucleotide sequence ID" value="NZ_JAEPES010000006.1"/>
</dbReference>